<dbReference type="AlphaFoldDB" id="E4ZND4"/>
<feature type="transmembrane region" description="Helical" evidence="6">
    <location>
        <begin position="221"/>
        <end position="243"/>
    </location>
</feature>
<feature type="transmembrane region" description="Helical" evidence="6">
    <location>
        <begin position="414"/>
        <end position="431"/>
    </location>
</feature>
<dbReference type="InParanoid" id="E4ZND4"/>
<dbReference type="STRING" id="985895.E4ZND4"/>
<dbReference type="eggNOG" id="KOG2533">
    <property type="taxonomic scope" value="Eukaryota"/>
</dbReference>
<keyword evidence="5 6" id="KW-0472">Membrane</keyword>
<dbReference type="FunFam" id="1.20.1250.20:FF:000057">
    <property type="entry name" value="MFS general substrate transporter"/>
    <property type="match status" value="1"/>
</dbReference>
<dbReference type="GO" id="GO:0022857">
    <property type="term" value="F:transmembrane transporter activity"/>
    <property type="evidence" value="ECO:0007669"/>
    <property type="project" value="InterPro"/>
</dbReference>
<evidence type="ECO:0000256" key="3">
    <source>
        <dbReference type="ARBA" id="ARBA00022692"/>
    </source>
</evidence>
<feature type="transmembrane region" description="Helical" evidence="6">
    <location>
        <begin position="323"/>
        <end position="345"/>
    </location>
</feature>
<dbReference type="PANTHER" id="PTHR43791">
    <property type="entry name" value="PERMEASE-RELATED"/>
    <property type="match status" value="1"/>
</dbReference>
<dbReference type="InterPro" id="IPR020846">
    <property type="entry name" value="MFS_dom"/>
</dbReference>
<feature type="transmembrane region" description="Helical" evidence="6">
    <location>
        <begin position="383"/>
        <end position="402"/>
    </location>
</feature>
<evidence type="ECO:0000256" key="5">
    <source>
        <dbReference type="ARBA" id="ARBA00023136"/>
    </source>
</evidence>
<feature type="transmembrane region" description="Helical" evidence="6">
    <location>
        <begin position="443"/>
        <end position="464"/>
    </location>
</feature>
<reference evidence="9" key="1">
    <citation type="journal article" date="2011" name="Nat. Commun.">
        <title>Effector diversification within compartments of the Leptosphaeria maculans genome affected by Repeat-Induced Point mutations.</title>
        <authorList>
            <person name="Rouxel T."/>
            <person name="Grandaubert J."/>
            <person name="Hane J.K."/>
            <person name="Hoede C."/>
            <person name="van de Wouw A.P."/>
            <person name="Couloux A."/>
            <person name="Dominguez V."/>
            <person name="Anthouard V."/>
            <person name="Bally P."/>
            <person name="Bourras S."/>
            <person name="Cozijnsen A.J."/>
            <person name="Ciuffetti L.M."/>
            <person name="Degrave A."/>
            <person name="Dilmaghani A."/>
            <person name="Duret L."/>
            <person name="Fudal I."/>
            <person name="Goodwin S.B."/>
            <person name="Gout L."/>
            <person name="Glaser N."/>
            <person name="Linglin J."/>
            <person name="Kema G.H.J."/>
            <person name="Lapalu N."/>
            <person name="Lawrence C.B."/>
            <person name="May K."/>
            <person name="Meyer M."/>
            <person name="Ollivier B."/>
            <person name="Poulain J."/>
            <person name="Schoch C.L."/>
            <person name="Simon A."/>
            <person name="Spatafora J.W."/>
            <person name="Stachowiak A."/>
            <person name="Turgeon B.G."/>
            <person name="Tyler B.M."/>
            <person name="Vincent D."/>
            <person name="Weissenbach J."/>
            <person name="Amselem J."/>
            <person name="Quesneville H."/>
            <person name="Oliver R.P."/>
            <person name="Wincker P."/>
            <person name="Balesdent M.-H."/>
            <person name="Howlett B.J."/>
        </authorList>
    </citation>
    <scope>NUCLEOTIDE SEQUENCE [LARGE SCALE GENOMIC DNA]</scope>
    <source>
        <strain evidence="9">JN3 / isolate v23.1.3 / race Av1-4-5-6-7-8</strain>
    </source>
</reference>
<dbReference type="EMBL" id="FP929105">
    <property type="protein sequence ID" value="CBX92993.1"/>
    <property type="molecule type" value="Genomic_DNA"/>
</dbReference>
<feature type="transmembrane region" description="Helical" evidence="6">
    <location>
        <begin position="357"/>
        <end position="377"/>
    </location>
</feature>
<feature type="transmembrane region" description="Helical" evidence="6">
    <location>
        <begin position="291"/>
        <end position="311"/>
    </location>
</feature>
<dbReference type="OMA" id="WSSGKFN"/>
<feature type="transmembrane region" description="Helical" evidence="6">
    <location>
        <begin position="128"/>
        <end position="147"/>
    </location>
</feature>
<keyword evidence="2" id="KW-0813">Transport</keyword>
<gene>
    <name evidence="8" type="ORF">LEMA_P038940.1</name>
</gene>
<dbReference type="HOGENOM" id="CLU_001265_0_6_1"/>
<dbReference type="PROSITE" id="PS50850">
    <property type="entry name" value="MFS"/>
    <property type="match status" value="1"/>
</dbReference>
<dbReference type="Proteomes" id="UP000002668">
    <property type="component" value="Genome"/>
</dbReference>
<feature type="transmembrane region" description="Helical" evidence="6">
    <location>
        <begin position="153"/>
        <end position="175"/>
    </location>
</feature>
<dbReference type="Gene3D" id="1.20.1250.20">
    <property type="entry name" value="MFS general substrate transporter like domains"/>
    <property type="match status" value="2"/>
</dbReference>
<dbReference type="Pfam" id="PF07690">
    <property type="entry name" value="MFS_1"/>
    <property type="match status" value="1"/>
</dbReference>
<name>E4ZND4_LEPMJ</name>
<keyword evidence="9" id="KW-1185">Reference proteome</keyword>
<proteinExistence type="predicted"/>
<organism evidence="9">
    <name type="scientific">Leptosphaeria maculans (strain JN3 / isolate v23.1.3 / race Av1-4-5-6-7-8)</name>
    <name type="common">Blackleg fungus</name>
    <name type="synonym">Phoma lingam</name>
    <dbReference type="NCBI Taxonomy" id="985895"/>
    <lineage>
        <taxon>Eukaryota</taxon>
        <taxon>Fungi</taxon>
        <taxon>Dikarya</taxon>
        <taxon>Ascomycota</taxon>
        <taxon>Pezizomycotina</taxon>
        <taxon>Dothideomycetes</taxon>
        <taxon>Pleosporomycetidae</taxon>
        <taxon>Pleosporales</taxon>
        <taxon>Pleosporineae</taxon>
        <taxon>Leptosphaeriaceae</taxon>
        <taxon>Plenodomus</taxon>
        <taxon>Plenodomus lingam/Leptosphaeria maculans species complex</taxon>
    </lineage>
</organism>
<keyword evidence="4 6" id="KW-1133">Transmembrane helix</keyword>
<comment type="subcellular location">
    <subcellularLocation>
        <location evidence="1">Membrane</location>
        <topology evidence="1">Multi-pass membrane protein</topology>
    </subcellularLocation>
</comment>
<dbReference type="SUPFAM" id="SSF103473">
    <property type="entry name" value="MFS general substrate transporter"/>
    <property type="match status" value="1"/>
</dbReference>
<evidence type="ECO:0000313" key="9">
    <source>
        <dbReference type="Proteomes" id="UP000002668"/>
    </source>
</evidence>
<evidence type="ECO:0000259" key="7">
    <source>
        <dbReference type="PROSITE" id="PS50850"/>
    </source>
</evidence>
<evidence type="ECO:0000256" key="4">
    <source>
        <dbReference type="ARBA" id="ARBA00022989"/>
    </source>
</evidence>
<dbReference type="VEuPathDB" id="FungiDB:LEMA_P038940.1"/>
<evidence type="ECO:0000256" key="2">
    <source>
        <dbReference type="ARBA" id="ARBA00022448"/>
    </source>
</evidence>
<dbReference type="OrthoDB" id="2250022at2759"/>
<feature type="domain" description="Major facilitator superfamily (MFS) profile" evidence="7">
    <location>
        <begin position="61"/>
        <end position="488"/>
    </location>
</feature>
<dbReference type="RefSeq" id="XP_003836358.1">
    <property type="nucleotide sequence ID" value="XM_003836310.1"/>
</dbReference>
<dbReference type="InterPro" id="IPR011701">
    <property type="entry name" value="MFS"/>
</dbReference>
<evidence type="ECO:0000256" key="6">
    <source>
        <dbReference type="SAM" id="Phobius"/>
    </source>
</evidence>
<keyword evidence="3 6" id="KW-0812">Transmembrane</keyword>
<dbReference type="GeneID" id="13287492"/>
<dbReference type="GO" id="GO:0016020">
    <property type="term" value="C:membrane"/>
    <property type="evidence" value="ECO:0007669"/>
    <property type="project" value="UniProtKB-SubCell"/>
</dbReference>
<accession>E4ZND4</accession>
<dbReference type="FunFam" id="1.20.1250.20:FF:000013">
    <property type="entry name" value="MFS general substrate transporter"/>
    <property type="match status" value="1"/>
</dbReference>
<sequence>MAQEKMISPEKNEVAMLERAQTHDSEMLKSVPRVERVDQFGAHKKTDPREIALVKKLDRWIMPMLWSMYWLNYLDRNAIALARLDDLEEQLNLSSSQYSTCVSILFVGYLLGQIPSNMLLNRTRPSRYMGVCMMLWAVVSAVTALATNFTGLLLTRFFLGITEAPYYPGAVYLLSMFYTRKEVATRIAILYTGNILATAFAGLIAAGIFHGLGGVAGISGWQWLFILQGIVTFLIAIVGFFLLPDFPHNTWWLTQPERDLAVSRMAMDTVGNKGDTTVWAGFKQAAKDPMVWIFAGMAHMHLAANGFKNFFPTVVQTLGFNRTITLVLTCPPYLIAGVVTILVSWSSGHFNERTWHITISKAVATFGFGLACAEIGIAGRYVAMVIFTIGTYGVNSLILGWCGSTCGQTPEKKAVAIGIVTTVMNASFIWTPYLWPSSDGPRYIIALSSSAAFSIATAVLAWLAKILFMRKNKALRAADAEVENLYVY</sequence>
<dbReference type="InterPro" id="IPR036259">
    <property type="entry name" value="MFS_trans_sf"/>
</dbReference>
<protein>
    <submittedName>
        <fullName evidence="8">Similar to MFS transporter</fullName>
    </submittedName>
</protein>
<evidence type="ECO:0000256" key="1">
    <source>
        <dbReference type="ARBA" id="ARBA00004141"/>
    </source>
</evidence>
<evidence type="ECO:0000313" key="8">
    <source>
        <dbReference type="EMBL" id="CBX92993.1"/>
    </source>
</evidence>
<feature type="transmembrane region" description="Helical" evidence="6">
    <location>
        <begin position="187"/>
        <end position="209"/>
    </location>
</feature>
<dbReference type="PANTHER" id="PTHR43791:SF12">
    <property type="entry name" value="MAJOR FACILITATOR SUPERFAMILY (MFS) PROFILE DOMAIN-CONTAINING PROTEIN"/>
    <property type="match status" value="1"/>
</dbReference>